<dbReference type="Proteomes" id="UP001299970">
    <property type="component" value="Unassembled WGS sequence"/>
</dbReference>
<dbReference type="InterPro" id="IPR036928">
    <property type="entry name" value="AS_sf"/>
</dbReference>
<evidence type="ECO:0000256" key="1">
    <source>
        <dbReference type="SAM" id="MobiDB-lite"/>
    </source>
</evidence>
<dbReference type="InterPro" id="IPR000120">
    <property type="entry name" value="Amidase"/>
</dbReference>
<dbReference type="EMBL" id="JAKXMK010000031">
    <property type="protein sequence ID" value="MCH6170256.1"/>
    <property type="molecule type" value="Genomic_DNA"/>
</dbReference>
<dbReference type="InterPro" id="IPR023631">
    <property type="entry name" value="Amidase_dom"/>
</dbReference>
<dbReference type="Gene3D" id="3.90.1300.10">
    <property type="entry name" value="Amidase signature (AS) domain"/>
    <property type="match status" value="1"/>
</dbReference>
<evidence type="ECO:0000259" key="2">
    <source>
        <dbReference type="Pfam" id="PF01425"/>
    </source>
</evidence>
<dbReference type="PANTHER" id="PTHR11895:SF176">
    <property type="entry name" value="AMIDASE AMID-RELATED"/>
    <property type="match status" value="1"/>
</dbReference>
<dbReference type="Pfam" id="PF01425">
    <property type="entry name" value="Amidase"/>
    <property type="match status" value="1"/>
</dbReference>
<organism evidence="3 4">
    <name type="scientific">Pseudonocardia alaniniphila</name>
    <dbReference type="NCBI Taxonomy" id="75291"/>
    <lineage>
        <taxon>Bacteria</taxon>
        <taxon>Bacillati</taxon>
        <taxon>Actinomycetota</taxon>
        <taxon>Actinomycetes</taxon>
        <taxon>Pseudonocardiales</taxon>
        <taxon>Pseudonocardiaceae</taxon>
        <taxon>Pseudonocardia</taxon>
    </lineage>
</organism>
<evidence type="ECO:0000313" key="3">
    <source>
        <dbReference type="EMBL" id="MCH6170256.1"/>
    </source>
</evidence>
<accession>A0ABS9TPU9</accession>
<evidence type="ECO:0000313" key="4">
    <source>
        <dbReference type="Proteomes" id="UP001299970"/>
    </source>
</evidence>
<protein>
    <submittedName>
        <fullName evidence="3">Amidase</fullName>
    </submittedName>
</protein>
<dbReference type="PANTHER" id="PTHR11895">
    <property type="entry name" value="TRANSAMIDASE"/>
    <property type="match status" value="1"/>
</dbReference>
<comment type="caution">
    <text evidence="3">The sequence shown here is derived from an EMBL/GenBank/DDBJ whole genome shotgun (WGS) entry which is preliminary data.</text>
</comment>
<feature type="region of interest" description="Disordered" evidence="1">
    <location>
        <begin position="83"/>
        <end position="106"/>
    </location>
</feature>
<reference evidence="3 4" key="1">
    <citation type="submission" date="2022-03" db="EMBL/GenBank/DDBJ databases">
        <title>Pseudonocardia alaer sp. nov., a novel actinomycete isolated from reed forest soil.</title>
        <authorList>
            <person name="Wang L."/>
        </authorList>
    </citation>
    <scope>NUCLEOTIDE SEQUENCE [LARGE SCALE GENOMIC DNA]</scope>
    <source>
        <strain evidence="3 4">Y-16303</strain>
    </source>
</reference>
<proteinExistence type="predicted"/>
<name>A0ABS9TPU9_9PSEU</name>
<sequence length="317" mass="33289">MAGGSSGGSTAGVALGVGYASVGTDAAGSIRIPASCCGLVGFKPTHGLVPLRGLIPTGCEHIDHLGPLTRSVADARAMLQVMAAPDPDDPHSSARPASSVPPRDDLAGLRVGVPESWFWDDLEPQVEAAARAVLDLMAGNGATPTPVPMDIGHLAPLLLLPLFVEAYVFHQPTLDACPELYSPDLRHQLMAGQYVLAQDYIRALRARRLVIEALRRAIDAVDILAMPTLPIVPPRIADVQTPDVLELIHNTSVINQSGHPAVSLPMGLAAEGVPMGFQLVGQVHDDYGLLAVAEAVERLIGFDMSLLATRTGTATRN</sequence>
<dbReference type="SUPFAM" id="SSF75304">
    <property type="entry name" value="Amidase signature (AS) enzymes"/>
    <property type="match status" value="1"/>
</dbReference>
<gene>
    <name evidence="3" type="ORF">MMF94_31525</name>
</gene>
<feature type="domain" description="Amidase" evidence="2">
    <location>
        <begin position="2"/>
        <end position="290"/>
    </location>
</feature>
<keyword evidence="4" id="KW-1185">Reference proteome</keyword>